<dbReference type="PRINTS" id="PR00420">
    <property type="entry name" value="RNGMNOXGNASE"/>
</dbReference>
<dbReference type="SUPFAM" id="SSF51905">
    <property type="entry name" value="FAD/NAD(P)-binding domain"/>
    <property type="match status" value="1"/>
</dbReference>
<keyword evidence="1" id="KW-0285">Flavoprotein</keyword>
<evidence type="ECO:0000256" key="1">
    <source>
        <dbReference type="ARBA" id="ARBA00022630"/>
    </source>
</evidence>
<keyword evidence="2" id="KW-0274">FAD</keyword>
<evidence type="ECO:0000256" key="4">
    <source>
        <dbReference type="ARBA" id="ARBA00023033"/>
    </source>
</evidence>
<dbReference type="GO" id="GO:0071949">
    <property type="term" value="F:FAD binding"/>
    <property type="evidence" value="ECO:0007669"/>
    <property type="project" value="InterPro"/>
</dbReference>
<organism evidence="6 7">
    <name type="scientific">Aspergillus fumigatiaffinis</name>
    <dbReference type="NCBI Taxonomy" id="340414"/>
    <lineage>
        <taxon>Eukaryota</taxon>
        <taxon>Fungi</taxon>
        <taxon>Dikarya</taxon>
        <taxon>Ascomycota</taxon>
        <taxon>Pezizomycotina</taxon>
        <taxon>Eurotiomycetes</taxon>
        <taxon>Eurotiomycetidae</taxon>
        <taxon>Eurotiales</taxon>
        <taxon>Aspergillaceae</taxon>
        <taxon>Aspergillus</taxon>
        <taxon>Aspergillus subgen. Fumigati</taxon>
    </lineage>
</organism>
<keyword evidence="3" id="KW-0560">Oxidoreductase</keyword>
<comment type="caution">
    <text evidence="6">The sequence shown here is derived from an EMBL/GenBank/DDBJ whole genome shotgun (WGS) entry which is preliminary data.</text>
</comment>
<keyword evidence="7" id="KW-1185">Reference proteome</keyword>
<keyword evidence="4" id="KW-0503">Monooxygenase</keyword>
<name>A0A8H4HBY4_9EURO</name>
<evidence type="ECO:0000259" key="5">
    <source>
        <dbReference type="Pfam" id="PF01494"/>
    </source>
</evidence>
<proteinExistence type="predicted"/>
<dbReference type="Gene3D" id="3.50.50.60">
    <property type="entry name" value="FAD/NAD(P)-binding domain"/>
    <property type="match status" value="1"/>
</dbReference>
<protein>
    <recommendedName>
        <fullName evidence="5">FAD-binding domain-containing protein</fullName>
    </recommendedName>
</protein>
<dbReference type="Pfam" id="PF01494">
    <property type="entry name" value="FAD_binding_3"/>
    <property type="match status" value="2"/>
</dbReference>
<dbReference type="AlphaFoldDB" id="A0A8H4HBY4"/>
<gene>
    <name evidence="6" type="ORF">CNMCM6805_005340</name>
</gene>
<dbReference type="PANTHER" id="PTHR46972">
    <property type="entry name" value="MONOOXYGENASE ASQM-RELATED"/>
    <property type="match status" value="1"/>
</dbReference>
<dbReference type="InterPro" id="IPR036188">
    <property type="entry name" value="FAD/NAD-bd_sf"/>
</dbReference>
<evidence type="ECO:0000256" key="2">
    <source>
        <dbReference type="ARBA" id="ARBA00022827"/>
    </source>
</evidence>
<accession>A0A8H4HBY4</accession>
<dbReference type="InterPro" id="IPR002938">
    <property type="entry name" value="FAD-bd"/>
</dbReference>
<dbReference type="EMBL" id="JAAAPX010000029">
    <property type="protein sequence ID" value="KAF4239883.1"/>
    <property type="molecule type" value="Genomic_DNA"/>
</dbReference>
<reference evidence="6" key="2">
    <citation type="submission" date="2020-04" db="EMBL/GenBank/DDBJ databases">
        <authorList>
            <person name="Santos R.A.C."/>
            <person name="Steenwyk J.L."/>
            <person name="Rivero-Menendez O."/>
            <person name="Mead M.E."/>
            <person name="Silva L.P."/>
            <person name="Bastos R.W."/>
            <person name="Alastruey-Izquierdo A."/>
            <person name="Goldman G.H."/>
            <person name="Rokas A."/>
        </authorList>
    </citation>
    <scope>NUCLEOTIDE SEQUENCE</scope>
    <source>
        <strain evidence="6">CNM-CM6805</strain>
    </source>
</reference>
<reference evidence="6" key="1">
    <citation type="journal article" date="2020" name="bioRxiv">
        <title>Genomic and phenotypic heterogeneity of clinical isolates of the human pathogens Aspergillus fumigatus, Aspergillus lentulus and Aspergillus fumigatiaffinis.</title>
        <authorList>
            <person name="dos Santos R.A.C."/>
            <person name="Steenwyk J.L."/>
            <person name="Rivero-Menendez O."/>
            <person name="Mead M.E."/>
            <person name="Silva L.P."/>
            <person name="Bastos R.W."/>
            <person name="Alastruey-Izquierdo A."/>
            <person name="Goldman G.H."/>
            <person name="Rokas A."/>
        </authorList>
    </citation>
    <scope>NUCLEOTIDE SEQUENCE</scope>
    <source>
        <strain evidence="6">CNM-CM6805</strain>
    </source>
</reference>
<dbReference type="PANTHER" id="PTHR46972:SF1">
    <property type="entry name" value="FAD DEPENDENT OXIDOREDUCTASE DOMAIN-CONTAINING PROTEIN"/>
    <property type="match status" value="1"/>
</dbReference>
<dbReference type="OrthoDB" id="655030at2759"/>
<evidence type="ECO:0000256" key="3">
    <source>
        <dbReference type="ARBA" id="ARBA00023002"/>
    </source>
</evidence>
<feature type="domain" description="FAD-binding" evidence="5">
    <location>
        <begin position="308"/>
        <end position="343"/>
    </location>
</feature>
<evidence type="ECO:0000313" key="7">
    <source>
        <dbReference type="Proteomes" id="UP000653565"/>
    </source>
</evidence>
<dbReference type="GO" id="GO:0004497">
    <property type="term" value="F:monooxygenase activity"/>
    <property type="evidence" value="ECO:0007669"/>
    <property type="project" value="UniProtKB-KW"/>
</dbReference>
<dbReference type="Proteomes" id="UP000653565">
    <property type="component" value="Unassembled WGS sequence"/>
</dbReference>
<sequence length="411" mass="44294">MPLRIAIIGAGPAGLTLGALLHKHAIPFTIFELRQKPTDEELSRPSGMLDLHEESGLAAIREGGLYDEFLKHTGDCAETQRVADKNGNILYSDDDDGINRPSDRPEIARHALLAILSSKVPQDSIKWGHKLLSARPTGISTETELDFGPHGKCTFDLVIGADGAWSTVRALLTDIRPHYAGIQNITLTIENITTRYPRLAALIGRGSFLSLGLRHGVITHRGPRDSARVYVFLTAEEGFSGEGKRVASVTKEELLSNEALLGRFGDSVKELVAVGVACDESVGRADGAVEVKPLYMLPIGAAWEHKPGVTIVGDAAHLMCPWAGEGVNLAMCDALLLAKVIVEEWEDGLDVGQFQAALDPLLRQFEEDMVTRAKEKAEETVNNGQMMFGEDGANGMASFFLSMGQDSGGLS</sequence>
<evidence type="ECO:0000313" key="6">
    <source>
        <dbReference type="EMBL" id="KAF4239883.1"/>
    </source>
</evidence>
<feature type="domain" description="FAD-binding" evidence="5">
    <location>
        <begin position="5"/>
        <end position="173"/>
    </location>
</feature>